<evidence type="ECO:0000256" key="4">
    <source>
        <dbReference type="ARBA" id="ARBA00023172"/>
    </source>
</evidence>
<evidence type="ECO:0000256" key="2">
    <source>
        <dbReference type="ARBA" id="ARBA00021310"/>
    </source>
</evidence>
<dbReference type="GO" id="GO:0006310">
    <property type="term" value="P:DNA recombination"/>
    <property type="evidence" value="ECO:0007669"/>
    <property type="project" value="UniProtKB-UniRule"/>
</dbReference>
<proteinExistence type="inferred from homology"/>
<protein>
    <recommendedName>
        <fullName evidence="2 7">DNA repair protein RecO</fullName>
    </recommendedName>
    <alternativeName>
        <fullName evidence="6 7">Recombination protein O</fullName>
    </alternativeName>
</protein>
<dbReference type="Gene3D" id="2.40.50.140">
    <property type="entry name" value="Nucleic acid-binding proteins"/>
    <property type="match status" value="1"/>
</dbReference>
<sequence length="239" mass="28037">MLVATKALVISSLRYSEADLIVSCYTETDGMKSYMLRNILKSKKGKLRTSLFQPLTQLEMVANHKNKGALEYVREAKIIHPYQSLHSDVYKSSLVLFLSEILKNTIKEEEANAQLFRFLTYSFQWLDIHETYADFHILFLLKLSRYLGFYPDASHEERPYFNLQEGTFQNHFDNHFSAEGDEVEALKRFFNKDFNNLTEIRLPKKTRTATLNLMLTYYQYHSQGFKTPKSLAVLQQLFN</sequence>
<evidence type="ECO:0000259" key="8">
    <source>
        <dbReference type="Pfam" id="PF11967"/>
    </source>
</evidence>
<evidence type="ECO:0000313" key="10">
    <source>
        <dbReference type="Proteomes" id="UP000245962"/>
    </source>
</evidence>
<evidence type="ECO:0000313" key="9">
    <source>
        <dbReference type="EMBL" id="PVW14099.1"/>
    </source>
</evidence>
<dbReference type="Pfam" id="PF02565">
    <property type="entry name" value="RecO_C"/>
    <property type="match status" value="1"/>
</dbReference>
<reference evidence="9 10" key="1">
    <citation type="submission" date="2018-04" db="EMBL/GenBank/DDBJ databases">
        <title>Marixanthomonas spongiae HN-E44 sp. nov., isolated from a marine sponge.</title>
        <authorList>
            <person name="Luo L."/>
            <person name="Zhuang L."/>
        </authorList>
    </citation>
    <scope>NUCLEOTIDE SEQUENCE [LARGE SCALE GENOMIC DNA]</scope>
    <source>
        <strain evidence="9 10">HN-E44</strain>
    </source>
</reference>
<dbReference type="PANTHER" id="PTHR33991:SF1">
    <property type="entry name" value="DNA REPAIR PROTEIN RECO"/>
    <property type="match status" value="1"/>
</dbReference>
<keyword evidence="5 7" id="KW-0234">DNA repair</keyword>
<dbReference type="InterPro" id="IPR022572">
    <property type="entry name" value="DNA_rep/recomb_RecO_N"/>
</dbReference>
<dbReference type="AlphaFoldDB" id="A0A2U0HZ53"/>
<comment type="similarity">
    <text evidence="1 7">Belongs to the RecO family.</text>
</comment>
<dbReference type="RefSeq" id="WP_116694588.1">
    <property type="nucleotide sequence ID" value="NZ_QEHR01000006.1"/>
</dbReference>
<evidence type="ECO:0000256" key="7">
    <source>
        <dbReference type="HAMAP-Rule" id="MF_00201"/>
    </source>
</evidence>
<dbReference type="GO" id="GO:0043590">
    <property type="term" value="C:bacterial nucleoid"/>
    <property type="evidence" value="ECO:0007669"/>
    <property type="project" value="TreeGrafter"/>
</dbReference>
<dbReference type="InterPro" id="IPR042242">
    <property type="entry name" value="RecO_C"/>
</dbReference>
<feature type="domain" description="DNA replication/recombination mediator RecO N-terminal" evidence="8">
    <location>
        <begin position="1"/>
        <end position="82"/>
    </location>
</feature>
<dbReference type="NCBIfam" id="TIGR00613">
    <property type="entry name" value="reco"/>
    <property type="match status" value="1"/>
</dbReference>
<evidence type="ECO:0000256" key="1">
    <source>
        <dbReference type="ARBA" id="ARBA00007452"/>
    </source>
</evidence>
<keyword evidence="10" id="KW-1185">Reference proteome</keyword>
<accession>A0A2U0HZ53</accession>
<keyword evidence="4 7" id="KW-0233">DNA recombination</keyword>
<dbReference type="GO" id="GO:0006302">
    <property type="term" value="P:double-strand break repair"/>
    <property type="evidence" value="ECO:0007669"/>
    <property type="project" value="TreeGrafter"/>
</dbReference>
<evidence type="ECO:0000256" key="6">
    <source>
        <dbReference type="ARBA" id="ARBA00033409"/>
    </source>
</evidence>
<dbReference type="Gene3D" id="1.20.1440.120">
    <property type="entry name" value="Recombination protein O, C-terminal domain"/>
    <property type="match status" value="1"/>
</dbReference>
<keyword evidence="3 7" id="KW-0227">DNA damage</keyword>
<dbReference type="HAMAP" id="MF_00201">
    <property type="entry name" value="RecO"/>
    <property type="match status" value="1"/>
</dbReference>
<dbReference type="Pfam" id="PF11967">
    <property type="entry name" value="RecO_N"/>
    <property type="match status" value="1"/>
</dbReference>
<name>A0A2U0HZ53_9FLAO</name>
<comment type="caution">
    <text evidence="9">The sequence shown here is derived from an EMBL/GenBank/DDBJ whole genome shotgun (WGS) entry which is preliminary data.</text>
</comment>
<evidence type="ECO:0000256" key="3">
    <source>
        <dbReference type="ARBA" id="ARBA00022763"/>
    </source>
</evidence>
<organism evidence="9 10">
    <name type="scientific">Marixanthomonas spongiae</name>
    <dbReference type="NCBI Taxonomy" id="2174845"/>
    <lineage>
        <taxon>Bacteria</taxon>
        <taxon>Pseudomonadati</taxon>
        <taxon>Bacteroidota</taxon>
        <taxon>Flavobacteriia</taxon>
        <taxon>Flavobacteriales</taxon>
        <taxon>Flavobacteriaceae</taxon>
        <taxon>Marixanthomonas</taxon>
    </lineage>
</organism>
<dbReference type="OrthoDB" id="9789152at2"/>
<dbReference type="InterPro" id="IPR003717">
    <property type="entry name" value="RecO"/>
</dbReference>
<dbReference type="Proteomes" id="UP000245962">
    <property type="component" value="Unassembled WGS sequence"/>
</dbReference>
<comment type="function">
    <text evidence="7">Involved in DNA repair and RecF pathway recombination.</text>
</comment>
<dbReference type="EMBL" id="QEHR01000006">
    <property type="protein sequence ID" value="PVW14099.1"/>
    <property type="molecule type" value="Genomic_DNA"/>
</dbReference>
<gene>
    <name evidence="7 9" type="primary">recO</name>
    <name evidence="9" type="ORF">DDV96_09790</name>
</gene>
<dbReference type="InterPro" id="IPR012340">
    <property type="entry name" value="NA-bd_OB-fold"/>
</dbReference>
<dbReference type="InterPro" id="IPR037278">
    <property type="entry name" value="ARFGAP/RecO"/>
</dbReference>
<evidence type="ECO:0000256" key="5">
    <source>
        <dbReference type="ARBA" id="ARBA00023204"/>
    </source>
</evidence>
<dbReference type="PANTHER" id="PTHR33991">
    <property type="entry name" value="DNA REPAIR PROTEIN RECO"/>
    <property type="match status" value="1"/>
</dbReference>
<dbReference type="SUPFAM" id="SSF57863">
    <property type="entry name" value="ArfGap/RecO-like zinc finger"/>
    <property type="match status" value="1"/>
</dbReference>
<dbReference type="SUPFAM" id="SSF50249">
    <property type="entry name" value="Nucleic acid-binding proteins"/>
    <property type="match status" value="1"/>
</dbReference>